<proteinExistence type="inferred from homology"/>
<accession>A0A238UTJ2</accession>
<feature type="transmembrane region" description="Helical" evidence="7">
    <location>
        <begin position="53"/>
        <end position="77"/>
    </location>
</feature>
<comment type="subcellular location">
    <subcellularLocation>
        <location evidence="1">Cell membrane</location>
        <topology evidence="1">Multi-pass membrane protein</topology>
    </subcellularLocation>
</comment>
<keyword evidence="3" id="KW-1003">Cell membrane</keyword>
<protein>
    <submittedName>
        <fullName evidence="9">Membrane protein DedA, SNARE-associated domain</fullName>
    </submittedName>
</protein>
<dbReference type="RefSeq" id="WP_217899113.1">
    <property type="nucleotide sequence ID" value="NZ_FZNO01000001.1"/>
</dbReference>
<dbReference type="AlphaFoldDB" id="A0A238UTJ2"/>
<keyword evidence="10" id="KW-1185">Reference proteome</keyword>
<sequence>MSVVDGLIAGAGSVVEAAGYAGLALVMLAETVLPIPSEVVLPLVGLQITAGQMLFWAAAPAATVGSVLGAWMLYALGRLGGRPMALRLPRFLGITEKRLARTESWFSRRGDLIVLLGRLVPGVRCLVSIPAGTLRMPVRRFLVLTALGSLAWNSALLGLGMWLADRWETVLGAVSSATPYAMAAIAVGGLLTLALRSTRCPTRD</sequence>
<evidence type="ECO:0000256" key="6">
    <source>
        <dbReference type="ARBA" id="ARBA00023136"/>
    </source>
</evidence>
<dbReference type="PANTHER" id="PTHR42709:SF6">
    <property type="entry name" value="UNDECAPRENYL PHOSPHATE TRANSPORTER A"/>
    <property type="match status" value="1"/>
</dbReference>
<dbReference type="PANTHER" id="PTHR42709">
    <property type="entry name" value="ALKALINE PHOSPHATASE LIKE PROTEIN"/>
    <property type="match status" value="1"/>
</dbReference>
<evidence type="ECO:0000256" key="2">
    <source>
        <dbReference type="ARBA" id="ARBA00010792"/>
    </source>
</evidence>
<evidence type="ECO:0000256" key="3">
    <source>
        <dbReference type="ARBA" id="ARBA00022475"/>
    </source>
</evidence>
<feature type="transmembrane region" description="Helical" evidence="7">
    <location>
        <begin position="7"/>
        <end position="33"/>
    </location>
</feature>
<evidence type="ECO:0000256" key="7">
    <source>
        <dbReference type="SAM" id="Phobius"/>
    </source>
</evidence>
<reference evidence="9 10" key="1">
    <citation type="submission" date="2017-06" db="EMBL/GenBank/DDBJ databases">
        <authorList>
            <person name="Kim H.J."/>
            <person name="Triplett B.A."/>
        </authorList>
    </citation>
    <scope>NUCLEOTIDE SEQUENCE [LARGE SCALE GENOMIC DNA]</scope>
    <source>
        <strain evidence="9 10">DSM 44272</strain>
    </source>
</reference>
<keyword evidence="4 7" id="KW-0812">Transmembrane</keyword>
<evidence type="ECO:0000259" key="8">
    <source>
        <dbReference type="Pfam" id="PF09335"/>
    </source>
</evidence>
<dbReference type="InterPro" id="IPR051311">
    <property type="entry name" value="DedA_domain"/>
</dbReference>
<feature type="transmembrane region" description="Helical" evidence="7">
    <location>
        <begin position="170"/>
        <end position="195"/>
    </location>
</feature>
<dbReference type="Proteomes" id="UP000198403">
    <property type="component" value="Unassembled WGS sequence"/>
</dbReference>
<name>A0A238UTJ2_9ACTN</name>
<dbReference type="InterPro" id="IPR032816">
    <property type="entry name" value="VTT_dom"/>
</dbReference>
<comment type="similarity">
    <text evidence="2">Belongs to the DedA family.</text>
</comment>
<feature type="domain" description="VTT" evidence="8">
    <location>
        <begin position="42"/>
        <end position="160"/>
    </location>
</feature>
<dbReference type="GO" id="GO:0005886">
    <property type="term" value="C:plasma membrane"/>
    <property type="evidence" value="ECO:0007669"/>
    <property type="project" value="UniProtKB-SubCell"/>
</dbReference>
<organism evidence="9 10">
    <name type="scientific">Blastococcus mobilis</name>
    <dbReference type="NCBI Taxonomy" id="1938746"/>
    <lineage>
        <taxon>Bacteria</taxon>
        <taxon>Bacillati</taxon>
        <taxon>Actinomycetota</taxon>
        <taxon>Actinomycetes</taxon>
        <taxon>Geodermatophilales</taxon>
        <taxon>Geodermatophilaceae</taxon>
        <taxon>Blastococcus</taxon>
    </lineage>
</organism>
<evidence type="ECO:0000256" key="4">
    <source>
        <dbReference type="ARBA" id="ARBA00022692"/>
    </source>
</evidence>
<evidence type="ECO:0000313" key="10">
    <source>
        <dbReference type="Proteomes" id="UP000198403"/>
    </source>
</evidence>
<dbReference type="EMBL" id="FZNO01000001">
    <property type="protein sequence ID" value="SNR24619.1"/>
    <property type="molecule type" value="Genomic_DNA"/>
</dbReference>
<dbReference type="Pfam" id="PF09335">
    <property type="entry name" value="VTT_dom"/>
    <property type="match status" value="1"/>
</dbReference>
<gene>
    <name evidence="9" type="ORF">SAMN06272737_101273</name>
</gene>
<evidence type="ECO:0000256" key="1">
    <source>
        <dbReference type="ARBA" id="ARBA00004651"/>
    </source>
</evidence>
<feature type="transmembrane region" description="Helical" evidence="7">
    <location>
        <begin position="141"/>
        <end position="164"/>
    </location>
</feature>
<keyword evidence="6 7" id="KW-0472">Membrane</keyword>
<keyword evidence="5 7" id="KW-1133">Transmembrane helix</keyword>
<evidence type="ECO:0000313" key="9">
    <source>
        <dbReference type="EMBL" id="SNR24619.1"/>
    </source>
</evidence>
<evidence type="ECO:0000256" key="5">
    <source>
        <dbReference type="ARBA" id="ARBA00022989"/>
    </source>
</evidence>